<reference evidence="2" key="3">
    <citation type="submission" date="2015-04" db="UniProtKB">
        <authorList>
            <consortium name="EnsemblPlants"/>
        </authorList>
    </citation>
    <scope>IDENTIFICATION</scope>
</reference>
<evidence type="ECO:0000256" key="1">
    <source>
        <dbReference type="SAM" id="MobiDB-lite"/>
    </source>
</evidence>
<reference evidence="2 3" key="1">
    <citation type="submission" date="2012-08" db="EMBL/GenBank/DDBJ databases">
        <title>Oryza genome evolution.</title>
        <authorList>
            <person name="Wing R.A."/>
        </authorList>
    </citation>
    <scope>NUCLEOTIDE SEQUENCE</scope>
</reference>
<keyword evidence="3" id="KW-1185">Reference proteome</keyword>
<dbReference type="Gramene" id="LPERR02G11310.2">
    <property type="protein sequence ID" value="LPERR02G11310.2"/>
    <property type="gene ID" value="LPERR02G11310"/>
</dbReference>
<dbReference type="PANTHER" id="PTHR35161">
    <property type="entry name" value="OS02G0303100 PROTEIN"/>
    <property type="match status" value="1"/>
</dbReference>
<dbReference type="Proteomes" id="UP000032180">
    <property type="component" value="Chromosome 2"/>
</dbReference>
<sequence length="384" mass="44393">MPRQQKIWPTIGLRAPESKNRRQLSDSSTAAAEANFSGAPPPSDDSNSCANFRAKCIKSVTRSTCTMSNSNHSPNMSQYVKETPIMVNKNLVGATSQRVFFVMTDEATLVIRAIIIELYFLHKMERCPQHFDESNVYIRGDGIAQLRECNLDDKSDSKVFENYQDAQKIIVETVFQQHMEDIPKDVMHLLELMNTPDQAISIELEHFICKHASLVPIRNRETCFLWMYRHIMFLPSDKLKGDMPYKSYWYKKLKGNDMLQKLFWGEKDTNDFLKSYRNAIVHSMDNYGERRSRYTPGDIQQILCTTFPFLLPRMQQELWENEELGDLQLDSLFGYNLDNEFGVIMNSSAVSNRKKSNKFSFQVGSMSISANQDKKKDGAIFLFR</sequence>
<feature type="region of interest" description="Disordered" evidence="1">
    <location>
        <begin position="1"/>
        <end position="47"/>
    </location>
</feature>
<organism evidence="2 3">
    <name type="scientific">Leersia perrieri</name>
    <dbReference type="NCBI Taxonomy" id="77586"/>
    <lineage>
        <taxon>Eukaryota</taxon>
        <taxon>Viridiplantae</taxon>
        <taxon>Streptophyta</taxon>
        <taxon>Embryophyta</taxon>
        <taxon>Tracheophyta</taxon>
        <taxon>Spermatophyta</taxon>
        <taxon>Magnoliopsida</taxon>
        <taxon>Liliopsida</taxon>
        <taxon>Poales</taxon>
        <taxon>Poaceae</taxon>
        <taxon>BOP clade</taxon>
        <taxon>Oryzoideae</taxon>
        <taxon>Oryzeae</taxon>
        <taxon>Oryzinae</taxon>
        <taxon>Leersia</taxon>
    </lineage>
</organism>
<dbReference type="PANTHER" id="PTHR35161:SF4">
    <property type="entry name" value="OS02G0303100 PROTEIN"/>
    <property type="match status" value="1"/>
</dbReference>
<dbReference type="EnsemblPlants" id="LPERR02G11310.2">
    <property type="protein sequence ID" value="LPERR02G11310.2"/>
    <property type="gene ID" value="LPERR02G11310"/>
</dbReference>
<evidence type="ECO:0000313" key="3">
    <source>
        <dbReference type="Proteomes" id="UP000032180"/>
    </source>
</evidence>
<reference evidence="3" key="2">
    <citation type="submission" date="2013-12" db="EMBL/GenBank/DDBJ databases">
        <authorList>
            <person name="Yu Y."/>
            <person name="Lee S."/>
            <person name="de Baynast K."/>
            <person name="Wissotski M."/>
            <person name="Liu L."/>
            <person name="Talag J."/>
            <person name="Goicoechea J."/>
            <person name="Angelova A."/>
            <person name="Jetty R."/>
            <person name="Kudrna D."/>
            <person name="Golser W."/>
            <person name="Rivera L."/>
            <person name="Zhang J."/>
            <person name="Wing R."/>
        </authorList>
    </citation>
    <scope>NUCLEOTIDE SEQUENCE</scope>
</reference>
<dbReference type="AlphaFoldDB" id="A0A0D9VF61"/>
<accession>A0A0D9VF61</accession>
<protein>
    <submittedName>
        <fullName evidence="2">Uncharacterized protein</fullName>
    </submittedName>
</protein>
<name>A0A0D9VF61_9ORYZ</name>
<proteinExistence type="predicted"/>
<evidence type="ECO:0000313" key="2">
    <source>
        <dbReference type="EnsemblPlants" id="LPERR02G11310.2"/>
    </source>
</evidence>